<feature type="compositionally biased region" description="Basic and acidic residues" evidence="1">
    <location>
        <begin position="272"/>
        <end position="293"/>
    </location>
</feature>
<accession>A0A183BRR4</accession>
<reference evidence="2" key="1">
    <citation type="submission" date="2013-12" db="EMBL/GenBank/DDBJ databases">
        <authorList>
            <person name="Aslett M."/>
        </authorList>
    </citation>
    <scope>NUCLEOTIDE SEQUENCE [LARGE SCALE GENOMIC DNA]</scope>
    <source>
        <strain evidence="2">Lindley</strain>
    </source>
</reference>
<evidence type="ECO:0000313" key="2">
    <source>
        <dbReference type="Proteomes" id="UP000050741"/>
    </source>
</evidence>
<protein>
    <submittedName>
        <fullName evidence="3">Protein FRA10AC1 homolog</fullName>
    </submittedName>
</protein>
<dbReference type="PANTHER" id="PTHR11567">
    <property type="entry name" value="ACID PHOSPHATASE-RELATED"/>
    <property type="match status" value="1"/>
</dbReference>
<name>A0A183BRR4_GLOPA</name>
<dbReference type="Proteomes" id="UP000050741">
    <property type="component" value="Unassembled WGS sequence"/>
</dbReference>
<dbReference type="Pfam" id="PF09725">
    <property type="entry name" value="Fra10Ac1"/>
    <property type="match status" value="1"/>
</dbReference>
<dbReference type="WBParaSite" id="GPLIN_000330000">
    <property type="protein sequence ID" value="GPLIN_000330000"/>
    <property type="gene ID" value="GPLIN_000330000"/>
</dbReference>
<dbReference type="InterPro" id="IPR050645">
    <property type="entry name" value="Histidine_acid_phosphatase"/>
</dbReference>
<feature type="compositionally biased region" description="Basic residues" evidence="1">
    <location>
        <begin position="239"/>
        <end position="250"/>
    </location>
</feature>
<proteinExistence type="predicted"/>
<dbReference type="PANTHER" id="PTHR11567:SF25">
    <property type="entry name" value="PROTEIN FRA10AC1"/>
    <property type="match status" value="1"/>
</dbReference>
<keyword evidence="2" id="KW-1185">Reference proteome</keyword>
<dbReference type="AlphaFoldDB" id="A0A183BRR4"/>
<feature type="region of interest" description="Disordered" evidence="1">
    <location>
        <begin position="1"/>
        <end position="45"/>
    </location>
</feature>
<feature type="compositionally biased region" description="Basic and acidic residues" evidence="1">
    <location>
        <begin position="225"/>
        <end position="238"/>
    </location>
</feature>
<dbReference type="InterPro" id="IPR019129">
    <property type="entry name" value="Folate-sensitive_fs_Fra10Ac1"/>
</dbReference>
<feature type="region of interest" description="Disordered" evidence="1">
    <location>
        <begin position="225"/>
        <end position="298"/>
    </location>
</feature>
<organism evidence="2 3">
    <name type="scientific">Globodera pallida</name>
    <name type="common">Potato cyst nematode worm</name>
    <name type="synonym">Heterodera pallida</name>
    <dbReference type="NCBI Taxonomy" id="36090"/>
    <lineage>
        <taxon>Eukaryota</taxon>
        <taxon>Metazoa</taxon>
        <taxon>Ecdysozoa</taxon>
        <taxon>Nematoda</taxon>
        <taxon>Chromadorea</taxon>
        <taxon>Rhabditida</taxon>
        <taxon>Tylenchina</taxon>
        <taxon>Tylenchomorpha</taxon>
        <taxon>Tylenchoidea</taxon>
        <taxon>Heteroderidae</taxon>
        <taxon>Heteroderinae</taxon>
        <taxon>Globodera</taxon>
    </lineage>
</organism>
<reference evidence="3" key="3">
    <citation type="submission" date="2016-06" db="UniProtKB">
        <authorList>
            <consortium name="WormBaseParasite"/>
        </authorList>
    </citation>
    <scope>IDENTIFICATION</scope>
</reference>
<sequence>MRRVFDEPNAFLPELKRRKKKEDGAGSSTGSSSRFSIPAGSKAIPPDQRIKRCSHAVDAYTRHKMMINNYVAYYKGSTKKLQRDTSNDKNDFDIIRENHRFLWSENELSEAEQSWEARLAKRYYDKLFKEYCIVDLSRYVKNVYAMRWRVEPELFSGKGQFECGNKHCQTRDGLSSWEVNFAYNEHGVKKNALVKVRLCPDCSAKLNFHSQKRLVKKKLKAEVKKEVDDDNDARADEKRRKKEEKRRRRRREEEQESSSSSSSSSDSETEEAEKKVPEEEKRKIDEAASREQASEIWSKKTAVLDAEKTVNDEFDEFIDDLLL</sequence>
<feature type="compositionally biased region" description="Low complexity" evidence="1">
    <location>
        <begin position="257"/>
        <end position="266"/>
    </location>
</feature>
<feature type="compositionally biased region" description="Low complexity" evidence="1">
    <location>
        <begin position="25"/>
        <end position="36"/>
    </location>
</feature>
<dbReference type="GO" id="GO:0016791">
    <property type="term" value="F:phosphatase activity"/>
    <property type="evidence" value="ECO:0007669"/>
    <property type="project" value="TreeGrafter"/>
</dbReference>
<evidence type="ECO:0000313" key="3">
    <source>
        <dbReference type="WBParaSite" id="GPLIN_000330000"/>
    </source>
</evidence>
<evidence type="ECO:0000256" key="1">
    <source>
        <dbReference type="SAM" id="MobiDB-lite"/>
    </source>
</evidence>
<reference evidence="2" key="2">
    <citation type="submission" date="2014-05" db="EMBL/GenBank/DDBJ databases">
        <title>The genome and life-stage specific transcriptomes of Globodera pallida elucidate key aspects of plant parasitism by a cyst nematode.</title>
        <authorList>
            <person name="Cotton J.A."/>
            <person name="Lilley C.J."/>
            <person name="Jones L.M."/>
            <person name="Kikuchi T."/>
            <person name="Reid A.J."/>
            <person name="Thorpe P."/>
            <person name="Tsai I.J."/>
            <person name="Beasley H."/>
            <person name="Blok V."/>
            <person name="Cock P.J.A."/>
            <person name="Van den Akker S.E."/>
            <person name="Holroyd N."/>
            <person name="Hunt M."/>
            <person name="Mantelin S."/>
            <person name="Naghra H."/>
            <person name="Pain A."/>
            <person name="Palomares-Rius J.E."/>
            <person name="Zarowiecki M."/>
            <person name="Berriman M."/>
            <person name="Jones J.T."/>
            <person name="Urwin P.E."/>
        </authorList>
    </citation>
    <scope>NUCLEOTIDE SEQUENCE [LARGE SCALE GENOMIC DNA]</scope>
    <source>
        <strain evidence="2">Lindley</strain>
    </source>
</reference>